<dbReference type="NCBIfam" id="TIGR00231">
    <property type="entry name" value="small_GTP"/>
    <property type="match status" value="1"/>
</dbReference>
<organism evidence="2">
    <name type="scientific">Tanacetum cinerariifolium</name>
    <name type="common">Dalmatian daisy</name>
    <name type="synonym">Chrysanthemum cinerariifolium</name>
    <dbReference type="NCBI Taxonomy" id="118510"/>
    <lineage>
        <taxon>Eukaryota</taxon>
        <taxon>Viridiplantae</taxon>
        <taxon>Streptophyta</taxon>
        <taxon>Embryophyta</taxon>
        <taxon>Tracheophyta</taxon>
        <taxon>Spermatophyta</taxon>
        <taxon>Magnoliopsida</taxon>
        <taxon>eudicotyledons</taxon>
        <taxon>Gunneridae</taxon>
        <taxon>Pentapetalae</taxon>
        <taxon>asterids</taxon>
        <taxon>campanulids</taxon>
        <taxon>Asterales</taxon>
        <taxon>Asteraceae</taxon>
        <taxon>Asteroideae</taxon>
        <taxon>Anthemideae</taxon>
        <taxon>Anthemidinae</taxon>
        <taxon>Tanacetum</taxon>
    </lineage>
</organism>
<sequence>MLPVRNVAAMVEMRYRAITSAYYRGVVGASLVYDTSRHVTFENVERWLKELRDHTDSNIVIMLVGNKADLCHLRVVPTEEAKGYAEKENTYFMETSALEALNVETAFTEVLTRIYHVVSCKALDAGNNPSALPKGQTINVGSKDDVSAMKKATCCSA</sequence>
<dbReference type="SUPFAM" id="SSF52540">
    <property type="entry name" value="P-loop containing nucleoside triphosphate hydrolases"/>
    <property type="match status" value="1"/>
</dbReference>
<dbReference type="InterPro" id="IPR005225">
    <property type="entry name" value="Small_GTP-bd"/>
</dbReference>
<evidence type="ECO:0000313" key="2">
    <source>
        <dbReference type="EMBL" id="GFA61778.1"/>
    </source>
</evidence>
<dbReference type="EMBL" id="BKCJ010456062">
    <property type="protein sequence ID" value="GFA61778.1"/>
    <property type="molecule type" value="Genomic_DNA"/>
</dbReference>
<dbReference type="InterPro" id="IPR027417">
    <property type="entry name" value="P-loop_NTPase"/>
</dbReference>
<dbReference type="PROSITE" id="PS51421">
    <property type="entry name" value="RAS"/>
    <property type="match status" value="1"/>
</dbReference>
<dbReference type="Gene3D" id="3.40.50.300">
    <property type="entry name" value="P-loop containing nucleotide triphosphate hydrolases"/>
    <property type="match status" value="1"/>
</dbReference>
<dbReference type="Pfam" id="PF00071">
    <property type="entry name" value="Ras"/>
    <property type="match status" value="1"/>
</dbReference>
<gene>
    <name evidence="2" type="ORF">Tci_633750</name>
</gene>
<reference evidence="2" key="1">
    <citation type="journal article" date="2019" name="Sci. Rep.">
        <title>Draft genome of Tanacetum cinerariifolium, the natural source of mosquito coil.</title>
        <authorList>
            <person name="Yamashiro T."/>
            <person name="Shiraishi A."/>
            <person name="Satake H."/>
            <person name="Nakayama K."/>
        </authorList>
    </citation>
    <scope>NUCLEOTIDE SEQUENCE</scope>
</reference>
<dbReference type="GO" id="GO:0005525">
    <property type="term" value="F:GTP binding"/>
    <property type="evidence" value="ECO:0007669"/>
    <property type="project" value="InterPro"/>
</dbReference>
<dbReference type="SMART" id="SM00173">
    <property type="entry name" value="RAS"/>
    <property type="match status" value="1"/>
</dbReference>
<protein>
    <submittedName>
        <fullName evidence="2">Ras-related protein RABA1f-like</fullName>
    </submittedName>
</protein>
<comment type="caution">
    <text evidence="2">The sequence shown here is derived from an EMBL/GenBank/DDBJ whole genome shotgun (WGS) entry which is preliminary data.</text>
</comment>
<dbReference type="GO" id="GO:0003924">
    <property type="term" value="F:GTPase activity"/>
    <property type="evidence" value="ECO:0007669"/>
    <property type="project" value="InterPro"/>
</dbReference>
<dbReference type="InterPro" id="IPR050209">
    <property type="entry name" value="Rab_GTPases_membrane_traffic"/>
</dbReference>
<dbReference type="AlphaFoldDB" id="A0A699JZH6"/>
<dbReference type="PROSITE" id="PS51419">
    <property type="entry name" value="RAB"/>
    <property type="match status" value="1"/>
</dbReference>
<comment type="similarity">
    <text evidence="1">Belongs to the small GTPase superfamily. Rab family.</text>
</comment>
<accession>A0A699JZH6</accession>
<dbReference type="PANTHER" id="PTHR47979">
    <property type="entry name" value="DRAB11-RELATED"/>
    <property type="match status" value="1"/>
</dbReference>
<dbReference type="PRINTS" id="PR00449">
    <property type="entry name" value="RASTRNSFRMNG"/>
</dbReference>
<name>A0A699JZH6_TANCI</name>
<proteinExistence type="inferred from homology"/>
<evidence type="ECO:0000256" key="1">
    <source>
        <dbReference type="ARBA" id="ARBA00006270"/>
    </source>
</evidence>
<dbReference type="InterPro" id="IPR001806">
    <property type="entry name" value="Small_GTPase"/>
</dbReference>
<dbReference type="FunFam" id="3.40.50.300:FF:001447">
    <property type="entry name" value="Ras-related protein Rab-1B"/>
    <property type="match status" value="1"/>
</dbReference>
<dbReference type="SMART" id="SM00175">
    <property type="entry name" value="RAB"/>
    <property type="match status" value="1"/>
</dbReference>